<evidence type="ECO:0000256" key="8">
    <source>
        <dbReference type="SAM" id="Phobius"/>
    </source>
</evidence>
<keyword evidence="4 8" id="KW-0812">Transmembrane</keyword>
<keyword evidence="5 8" id="KW-1133">Transmembrane helix</keyword>
<evidence type="ECO:0000259" key="9">
    <source>
        <dbReference type="PROSITE" id="PS50262"/>
    </source>
</evidence>
<feature type="transmembrane region" description="Helical" evidence="8">
    <location>
        <begin position="93"/>
        <end position="119"/>
    </location>
</feature>
<dbReference type="GO" id="GO:0004930">
    <property type="term" value="F:G protein-coupled receptor activity"/>
    <property type="evidence" value="ECO:0007669"/>
    <property type="project" value="InterPro"/>
</dbReference>
<keyword evidence="11" id="KW-1185">Reference proteome</keyword>
<evidence type="ECO:0000256" key="5">
    <source>
        <dbReference type="ARBA" id="ARBA00022989"/>
    </source>
</evidence>
<evidence type="ECO:0000256" key="1">
    <source>
        <dbReference type="ARBA" id="ARBA00004651"/>
    </source>
</evidence>
<feature type="domain" description="G-protein coupled receptors family 1 profile" evidence="9">
    <location>
        <begin position="1"/>
        <end position="132"/>
    </location>
</feature>
<comment type="similarity">
    <text evidence="2">Belongs to the G-protein coupled receptor 1 family.</text>
</comment>
<dbReference type="Proteomes" id="UP000075901">
    <property type="component" value="Unassembled WGS sequence"/>
</dbReference>
<dbReference type="GO" id="GO:0005886">
    <property type="term" value="C:plasma membrane"/>
    <property type="evidence" value="ECO:0007669"/>
    <property type="project" value="UniProtKB-SubCell"/>
</dbReference>
<evidence type="ECO:0000256" key="3">
    <source>
        <dbReference type="ARBA" id="ARBA00022475"/>
    </source>
</evidence>
<name>A0A182SQ97_9DIPT</name>
<dbReference type="PANTHER" id="PTHR24241:SF76">
    <property type="entry name" value="NEUROPEPTIDE SIFAMIDE RECEPTOR"/>
    <property type="match status" value="1"/>
</dbReference>
<dbReference type="Pfam" id="PF00001">
    <property type="entry name" value="7tm_1"/>
    <property type="match status" value="1"/>
</dbReference>
<dbReference type="GO" id="GO:0032870">
    <property type="term" value="P:cellular response to hormone stimulus"/>
    <property type="evidence" value="ECO:0007669"/>
    <property type="project" value="TreeGrafter"/>
</dbReference>
<dbReference type="PROSITE" id="PS50262">
    <property type="entry name" value="G_PROTEIN_RECEP_F1_2"/>
    <property type="match status" value="1"/>
</dbReference>
<dbReference type="GO" id="GO:0042277">
    <property type="term" value="F:peptide binding"/>
    <property type="evidence" value="ECO:0007669"/>
    <property type="project" value="TreeGrafter"/>
</dbReference>
<evidence type="ECO:0000256" key="7">
    <source>
        <dbReference type="ARBA" id="ARBA00023170"/>
    </source>
</evidence>
<dbReference type="SUPFAM" id="SSF81321">
    <property type="entry name" value="Family A G protein-coupled receptor-like"/>
    <property type="match status" value="1"/>
</dbReference>
<reference evidence="11" key="1">
    <citation type="submission" date="2013-09" db="EMBL/GenBank/DDBJ databases">
        <title>The Genome Sequence of Anopheles maculatus species B.</title>
        <authorList>
            <consortium name="The Broad Institute Genomics Platform"/>
            <person name="Neafsey D.E."/>
            <person name="Besansky N."/>
            <person name="Howell P."/>
            <person name="Walton C."/>
            <person name="Young S.K."/>
            <person name="Zeng Q."/>
            <person name="Gargeya S."/>
            <person name="Fitzgerald M."/>
            <person name="Haas B."/>
            <person name="Abouelleil A."/>
            <person name="Allen A.W."/>
            <person name="Alvarado L."/>
            <person name="Arachchi H.M."/>
            <person name="Berlin A.M."/>
            <person name="Chapman S.B."/>
            <person name="Gainer-Dewar J."/>
            <person name="Goldberg J."/>
            <person name="Griggs A."/>
            <person name="Gujja S."/>
            <person name="Hansen M."/>
            <person name="Howarth C."/>
            <person name="Imamovic A."/>
            <person name="Ireland A."/>
            <person name="Larimer J."/>
            <person name="McCowan C."/>
            <person name="Murphy C."/>
            <person name="Pearson M."/>
            <person name="Poon T.W."/>
            <person name="Priest M."/>
            <person name="Roberts A."/>
            <person name="Saif S."/>
            <person name="Shea T."/>
            <person name="Sisk P."/>
            <person name="Sykes S."/>
            <person name="Wortman J."/>
            <person name="Nusbaum C."/>
            <person name="Birren B."/>
        </authorList>
    </citation>
    <scope>NUCLEOTIDE SEQUENCE [LARGE SCALE GENOMIC DNA]</scope>
    <source>
        <strain evidence="11">maculatus3</strain>
    </source>
</reference>
<protein>
    <recommendedName>
        <fullName evidence="9">G-protein coupled receptors family 1 profile domain-containing protein</fullName>
    </recommendedName>
</protein>
<keyword evidence="7" id="KW-0675">Receptor</keyword>
<comment type="subcellular location">
    <subcellularLocation>
        <location evidence="1">Cell membrane</location>
        <topology evidence="1">Multi-pass membrane protein</topology>
    </subcellularLocation>
</comment>
<dbReference type="AlphaFoldDB" id="A0A182SQ97"/>
<evidence type="ECO:0000313" key="11">
    <source>
        <dbReference type="Proteomes" id="UP000075901"/>
    </source>
</evidence>
<dbReference type="EnsemblMetazoa" id="AMAM011260-RA">
    <property type="protein sequence ID" value="AMAM011260-PA"/>
    <property type="gene ID" value="AMAM011260"/>
</dbReference>
<organism evidence="10 11">
    <name type="scientific">Anopheles maculatus</name>
    <dbReference type="NCBI Taxonomy" id="74869"/>
    <lineage>
        <taxon>Eukaryota</taxon>
        <taxon>Metazoa</taxon>
        <taxon>Ecdysozoa</taxon>
        <taxon>Arthropoda</taxon>
        <taxon>Hexapoda</taxon>
        <taxon>Insecta</taxon>
        <taxon>Pterygota</taxon>
        <taxon>Neoptera</taxon>
        <taxon>Endopterygota</taxon>
        <taxon>Diptera</taxon>
        <taxon>Nematocera</taxon>
        <taxon>Culicoidea</taxon>
        <taxon>Culicidae</taxon>
        <taxon>Anophelinae</taxon>
        <taxon>Anopheles</taxon>
        <taxon>Anopheles maculatus group</taxon>
    </lineage>
</organism>
<sequence length="132" mass="15278">MNLRFLHSDAAVAGNEPEPLRFGRWPQYFLAIWWPLKLQITKRRARFMIVCIWIIALGSTVPWALFFELVPIIPEAPDIKLCVEVWPPGTDGALYFLLANLVACYLLPMTLITICYILIWIKVRSAYSNGYY</sequence>
<dbReference type="Gene3D" id="1.20.1070.10">
    <property type="entry name" value="Rhodopsin 7-helix transmembrane proteins"/>
    <property type="match status" value="1"/>
</dbReference>
<evidence type="ECO:0000313" key="10">
    <source>
        <dbReference type="EnsemblMetazoa" id="AMAM011260-PA"/>
    </source>
</evidence>
<evidence type="ECO:0000256" key="2">
    <source>
        <dbReference type="ARBA" id="ARBA00010663"/>
    </source>
</evidence>
<accession>A0A182SQ97</accession>
<dbReference type="PRINTS" id="PR00237">
    <property type="entry name" value="GPCRRHODOPSN"/>
</dbReference>
<dbReference type="InterPro" id="IPR000276">
    <property type="entry name" value="GPCR_Rhodpsn"/>
</dbReference>
<evidence type="ECO:0000256" key="6">
    <source>
        <dbReference type="ARBA" id="ARBA00023136"/>
    </source>
</evidence>
<reference evidence="10" key="2">
    <citation type="submission" date="2020-05" db="UniProtKB">
        <authorList>
            <consortium name="EnsemblMetazoa"/>
        </authorList>
    </citation>
    <scope>IDENTIFICATION</scope>
    <source>
        <strain evidence="10">maculatus3</strain>
    </source>
</reference>
<dbReference type="InterPro" id="IPR017452">
    <property type="entry name" value="GPCR_Rhodpsn_7TM"/>
</dbReference>
<keyword evidence="6 8" id="KW-0472">Membrane</keyword>
<keyword evidence="3" id="KW-1003">Cell membrane</keyword>
<feature type="transmembrane region" description="Helical" evidence="8">
    <location>
        <begin position="47"/>
        <end position="73"/>
    </location>
</feature>
<proteinExistence type="inferred from homology"/>
<dbReference type="PANTHER" id="PTHR24241">
    <property type="entry name" value="NEUROPEPTIDE RECEPTOR-RELATED G-PROTEIN COUPLED RECEPTOR"/>
    <property type="match status" value="1"/>
</dbReference>
<dbReference type="VEuPathDB" id="VectorBase:AMAM011260"/>
<evidence type="ECO:0000256" key="4">
    <source>
        <dbReference type="ARBA" id="ARBA00022692"/>
    </source>
</evidence>